<proteinExistence type="predicted"/>
<keyword evidence="2" id="KW-1185">Reference proteome</keyword>
<dbReference type="EMBL" id="ML208636">
    <property type="protein sequence ID" value="TFK61693.1"/>
    <property type="molecule type" value="Genomic_DNA"/>
</dbReference>
<accession>A0ACD3A7L9</accession>
<protein>
    <submittedName>
        <fullName evidence="1">Uncharacterized protein</fullName>
    </submittedName>
</protein>
<dbReference type="Proteomes" id="UP000308600">
    <property type="component" value="Unassembled WGS sequence"/>
</dbReference>
<name>A0ACD3A7L9_9AGAR</name>
<gene>
    <name evidence="1" type="ORF">BDN72DRAFT_777946</name>
</gene>
<reference evidence="1 2" key="1">
    <citation type="journal article" date="2019" name="Nat. Ecol. Evol.">
        <title>Megaphylogeny resolves global patterns of mushroom evolution.</title>
        <authorList>
            <person name="Varga T."/>
            <person name="Krizsan K."/>
            <person name="Foldi C."/>
            <person name="Dima B."/>
            <person name="Sanchez-Garcia M."/>
            <person name="Sanchez-Ramirez S."/>
            <person name="Szollosi G.J."/>
            <person name="Szarkandi J.G."/>
            <person name="Papp V."/>
            <person name="Albert L."/>
            <person name="Andreopoulos W."/>
            <person name="Angelini C."/>
            <person name="Antonin V."/>
            <person name="Barry K.W."/>
            <person name="Bougher N.L."/>
            <person name="Buchanan P."/>
            <person name="Buyck B."/>
            <person name="Bense V."/>
            <person name="Catcheside P."/>
            <person name="Chovatia M."/>
            <person name="Cooper J."/>
            <person name="Damon W."/>
            <person name="Desjardin D."/>
            <person name="Finy P."/>
            <person name="Geml J."/>
            <person name="Haridas S."/>
            <person name="Hughes K."/>
            <person name="Justo A."/>
            <person name="Karasinski D."/>
            <person name="Kautmanova I."/>
            <person name="Kiss B."/>
            <person name="Kocsube S."/>
            <person name="Kotiranta H."/>
            <person name="LaButti K.M."/>
            <person name="Lechner B.E."/>
            <person name="Liimatainen K."/>
            <person name="Lipzen A."/>
            <person name="Lukacs Z."/>
            <person name="Mihaltcheva S."/>
            <person name="Morgado L.N."/>
            <person name="Niskanen T."/>
            <person name="Noordeloos M.E."/>
            <person name="Ohm R.A."/>
            <person name="Ortiz-Santana B."/>
            <person name="Ovrebo C."/>
            <person name="Racz N."/>
            <person name="Riley R."/>
            <person name="Savchenko A."/>
            <person name="Shiryaev A."/>
            <person name="Soop K."/>
            <person name="Spirin V."/>
            <person name="Szebenyi C."/>
            <person name="Tomsovsky M."/>
            <person name="Tulloss R.E."/>
            <person name="Uehling J."/>
            <person name="Grigoriev I.V."/>
            <person name="Vagvolgyi C."/>
            <person name="Papp T."/>
            <person name="Martin F.M."/>
            <person name="Miettinen O."/>
            <person name="Hibbett D.S."/>
            <person name="Nagy L.G."/>
        </authorList>
    </citation>
    <scope>NUCLEOTIDE SEQUENCE [LARGE SCALE GENOMIC DNA]</scope>
    <source>
        <strain evidence="1 2">NL-1719</strain>
    </source>
</reference>
<sequence length="956" mass="109677">PPAFDEHPVVRNFYIRAFLGNAFDRMTHQAVQRMLDGFALSRRHEDDEIQIARTLATVERRLGVTTTGFITTLFTCDVCWATYEPHQLFNLPEDGLCEFEGCSGRLFKTKRTSDGETKRQPVKTMPFVEPQKIVAHLLSRPGKFNQLQLWRKPEDHPGQRAPEKTKGYAAFDDLDQPMNDVYDGWGWRAIQAGLQRHWDGNWKLEDVDYRELNQQFVALPCGLVWQMNIDWYVILFTVTNGNHSTGAVYLTLCNNPRGLRYLREETALVLVIPGPDEPSLEQLNECIKFIVRGMRKLYSGEKFFVHGKPNRVLSHSFLWNNLSDLPASRKAGGLAAHNSKVFMCPSCYAQFDELTDHKCFDTSQLKLRSDARYLKYSYRARQSEPEDAELIFQQRGVRWSVLNLLPGWEPSGSSPVDFMHCVMLGMIKHVTRVIFYNHGMFNSAGRGNTMLVELEEFFDSIIWPTSVGRLPSSIAYGKGSVKADQWRSQISVLPLALYVIWGLGDGTIADEKAPPSGARTNLAKSQANSEKLVRNRMMANLLVKHPDASEQAKEKIEDATMDRSYRRHYEALLEFTSAIRILATRSLSPADVKRAFTMLRRAIQSWAQMHAHLTPYFHFAIHMEDQFLKYGPAYSWWTYPYERNNGFLGRFNHNGHTGGEIEGTMMRGWWKSIFIQKLISHFEELPELAFEDEDSLRLLKSSMKGDEKERRGTLQVMLTQLAAEQHQRIMRYYNLVFKFLRALWVTKFNLRPDVELDVFAPRVSFSGKITSYSHFFWQERRYGISRGAKASQYAFIDDRVPVCIHHIFEAVQPSWNDQLPPAKAQIAIVQRFVLPAELALLQFPWDLRAVDLGYQVWLADHLAEPEVVELRRFSGHFILAPVTSQNKKLWVTISYDHVSITQSPLQSISNNSTGKTRVRARCINCAKKGPRGLCIRFSSSPSVYSSPSSPPPSFPS</sequence>
<organism evidence="1 2">
    <name type="scientific">Pluteus cervinus</name>
    <dbReference type="NCBI Taxonomy" id="181527"/>
    <lineage>
        <taxon>Eukaryota</taxon>
        <taxon>Fungi</taxon>
        <taxon>Dikarya</taxon>
        <taxon>Basidiomycota</taxon>
        <taxon>Agaricomycotina</taxon>
        <taxon>Agaricomycetes</taxon>
        <taxon>Agaricomycetidae</taxon>
        <taxon>Agaricales</taxon>
        <taxon>Pluteineae</taxon>
        <taxon>Pluteaceae</taxon>
        <taxon>Pluteus</taxon>
    </lineage>
</organism>
<evidence type="ECO:0000313" key="1">
    <source>
        <dbReference type="EMBL" id="TFK61693.1"/>
    </source>
</evidence>
<feature type="non-terminal residue" evidence="1">
    <location>
        <position position="1"/>
    </location>
</feature>
<evidence type="ECO:0000313" key="2">
    <source>
        <dbReference type="Proteomes" id="UP000308600"/>
    </source>
</evidence>